<evidence type="ECO:0008006" key="5">
    <source>
        <dbReference type="Google" id="ProtNLM"/>
    </source>
</evidence>
<reference evidence="3" key="1">
    <citation type="submission" date="2018-07" db="EMBL/GenBank/DDBJ databases">
        <title>Complete genome sequence of Sphingomonas bisphenolicum strain AO1, a bisphenol A degradative bacterium isolated from Japanese farm field.</title>
        <authorList>
            <person name="Murakami M."/>
            <person name="Koh M."/>
            <person name="Koba S."/>
            <person name="Matsumura Y."/>
        </authorList>
    </citation>
    <scope>NUCLEOTIDE SEQUENCE</scope>
    <source>
        <strain evidence="3">AO1</strain>
    </source>
</reference>
<dbReference type="Proteomes" id="UP001059971">
    <property type="component" value="Chromosome 1"/>
</dbReference>
<evidence type="ECO:0000313" key="3">
    <source>
        <dbReference type="EMBL" id="BBF71415.1"/>
    </source>
</evidence>
<dbReference type="EMBL" id="AP018817">
    <property type="protein sequence ID" value="BBF71415.1"/>
    <property type="molecule type" value="Genomic_DNA"/>
</dbReference>
<evidence type="ECO:0000313" key="4">
    <source>
        <dbReference type="Proteomes" id="UP001059971"/>
    </source>
</evidence>
<name>A0ABN5WI20_9SPHN</name>
<gene>
    <name evidence="3" type="ORF">SBA_ch1_36150</name>
</gene>
<sequence>MSEGGGLFSWLKNAFADRVDARIDQALQGFAEQADARNHRALEEAVRRLEGKLAELTHLSQRIEANSQAAARETETAGRETVAQAQRDMTQAMAYGFEVHSQLAAMNARSHAAHDAEAKAQMAGLEAKAYADAGIADISSSIAATGKSIGQASKRIGALEQTMIEIRLRLDRIEVKSRTRTQAQPTQKAAPSLPRTSTDVKTEVADAVAKTLRQIDDVIGQQKRRRADQDASVKKPMTK</sequence>
<keyword evidence="4" id="KW-1185">Reference proteome</keyword>
<feature type="region of interest" description="Disordered" evidence="2">
    <location>
        <begin position="177"/>
        <end position="239"/>
    </location>
</feature>
<protein>
    <recommendedName>
        <fullName evidence="5">PspA/IM30 family protein</fullName>
    </recommendedName>
</protein>
<keyword evidence="1" id="KW-0175">Coiled coil</keyword>
<accession>A0ABN5WI20</accession>
<evidence type="ECO:0000256" key="1">
    <source>
        <dbReference type="SAM" id="Coils"/>
    </source>
</evidence>
<feature type="compositionally biased region" description="Polar residues" evidence="2">
    <location>
        <begin position="180"/>
        <end position="197"/>
    </location>
</feature>
<proteinExistence type="predicted"/>
<dbReference type="RefSeq" id="WP_224549741.1">
    <property type="nucleotide sequence ID" value="NZ_AP018817.1"/>
</dbReference>
<feature type="coiled-coil region" evidence="1">
    <location>
        <begin position="39"/>
        <end position="66"/>
    </location>
</feature>
<evidence type="ECO:0000256" key="2">
    <source>
        <dbReference type="SAM" id="MobiDB-lite"/>
    </source>
</evidence>
<organism evidence="3 4">
    <name type="scientific">Sphingomonas bisphenolicum</name>
    <dbReference type="NCBI Taxonomy" id="296544"/>
    <lineage>
        <taxon>Bacteria</taxon>
        <taxon>Pseudomonadati</taxon>
        <taxon>Pseudomonadota</taxon>
        <taxon>Alphaproteobacteria</taxon>
        <taxon>Sphingomonadales</taxon>
        <taxon>Sphingomonadaceae</taxon>
        <taxon>Sphingomonas</taxon>
    </lineage>
</organism>